<dbReference type="Gene3D" id="3.30.200.20">
    <property type="entry name" value="Phosphorylase Kinase, domain 1"/>
    <property type="match status" value="1"/>
</dbReference>
<keyword evidence="2" id="KW-0723">Serine/threonine-protein kinase</keyword>
<dbReference type="InterPro" id="IPR017441">
    <property type="entry name" value="Protein_kinase_ATP_BS"/>
</dbReference>
<keyword evidence="3" id="KW-0808">Transferase</keyword>
<evidence type="ECO:0000256" key="1">
    <source>
        <dbReference type="ARBA" id="ARBA00012513"/>
    </source>
</evidence>
<name>A0AAD6C135_9EURO</name>
<evidence type="ECO:0000256" key="7">
    <source>
        <dbReference type="ARBA" id="ARBA00047899"/>
    </source>
</evidence>
<dbReference type="GO" id="GO:0005737">
    <property type="term" value="C:cytoplasm"/>
    <property type="evidence" value="ECO:0007669"/>
    <property type="project" value="TreeGrafter"/>
</dbReference>
<dbReference type="Proteomes" id="UP001213681">
    <property type="component" value="Unassembled WGS sequence"/>
</dbReference>
<sequence>MASRNVLSSADSASPPFQYVPVGEVERLQRYQSGVVITSRYQVVHKLGYGTYSTTWLCQDHRSAKYVAIKVGTAESSSREVDVLDYLSNHSPLNHPGRAMIPSVQDRFVLHGPNGNHPCYVTAIARCIISGAKDGSYRRIFQAQTARSLIAQLVLAID</sequence>
<evidence type="ECO:0000256" key="8">
    <source>
        <dbReference type="ARBA" id="ARBA00048679"/>
    </source>
</evidence>
<organism evidence="10 11">
    <name type="scientific">Penicillium daleae</name>
    <dbReference type="NCBI Taxonomy" id="63821"/>
    <lineage>
        <taxon>Eukaryota</taxon>
        <taxon>Fungi</taxon>
        <taxon>Dikarya</taxon>
        <taxon>Ascomycota</taxon>
        <taxon>Pezizomycotina</taxon>
        <taxon>Eurotiomycetes</taxon>
        <taxon>Eurotiomycetidae</taxon>
        <taxon>Eurotiales</taxon>
        <taxon>Aspergillaceae</taxon>
        <taxon>Penicillium</taxon>
    </lineage>
</organism>
<dbReference type="AlphaFoldDB" id="A0AAD6C135"/>
<comment type="catalytic activity">
    <reaction evidence="7">
        <text>L-threonyl-[protein] + ATP = O-phospho-L-threonyl-[protein] + ADP + H(+)</text>
        <dbReference type="Rhea" id="RHEA:46608"/>
        <dbReference type="Rhea" id="RHEA-COMP:11060"/>
        <dbReference type="Rhea" id="RHEA-COMP:11605"/>
        <dbReference type="ChEBI" id="CHEBI:15378"/>
        <dbReference type="ChEBI" id="CHEBI:30013"/>
        <dbReference type="ChEBI" id="CHEBI:30616"/>
        <dbReference type="ChEBI" id="CHEBI:61977"/>
        <dbReference type="ChEBI" id="CHEBI:456216"/>
        <dbReference type="EC" id="2.7.11.1"/>
    </reaction>
</comment>
<comment type="catalytic activity">
    <reaction evidence="8">
        <text>L-seryl-[protein] + ATP = O-phospho-L-seryl-[protein] + ADP + H(+)</text>
        <dbReference type="Rhea" id="RHEA:17989"/>
        <dbReference type="Rhea" id="RHEA-COMP:9863"/>
        <dbReference type="Rhea" id="RHEA-COMP:11604"/>
        <dbReference type="ChEBI" id="CHEBI:15378"/>
        <dbReference type="ChEBI" id="CHEBI:29999"/>
        <dbReference type="ChEBI" id="CHEBI:30616"/>
        <dbReference type="ChEBI" id="CHEBI:83421"/>
        <dbReference type="ChEBI" id="CHEBI:456216"/>
        <dbReference type="EC" id="2.7.11.1"/>
    </reaction>
</comment>
<keyword evidence="4 9" id="KW-0547">Nucleotide-binding</keyword>
<dbReference type="GO" id="GO:0005524">
    <property type="term" value="F:ATP binding"/>
    <property type="evidence" value="ECO:0007669"/>
    <property type="project" value="UniProtKB-UniRule"/>
</dbReference>
<evidence type="ECO:0000256" key="3">
    <source>
        <dbReference type="ARBA" id="ARBA00022679"/>
    </source>
</evidence>
<dbReference type="RefSeq" id="XP_056763917.1">
    <property type="nucleotide sequence ID" value="XM_056911091.1"/>
</dbReference>
<proteinExistence type="predicted"/>
<dbReference type="EMBL" id="JAPVEA010000007">
    <property type="protein sequence ID" value="KAJ5443837.1"/>
    <property type="molecule type" value="Genomic_DNA"/>
</dbReference>
<protein>
    <recommendedName>
        <fullName evidence="1">non-specific serine/threonine protein kinase</fullName>
        <ecNumber evidence="1">2.7.11.1</ecNumber>
    </recommendedName>
</protein>
<dbReference type="GO" id="GO:0004674">
    <property type="term" value="F:protein serine/threonine kinase activity"/>
    <property type="evidence" value="ECO:0007669"/>
    <property type="project" value="UniProtKB-KW"/>
</dbReference>
<keyword evidence="5 10" id="KW-0418">Kinase</keyword>
<dbReference type="InterPro" id="IPR051334">
    <property type="entry name" value="SRPK"/>
</dbReference>
<evidence type="ECO:0000313" key="10">
    <source>
        <dbReference type="EMBL" id="KAJ5443837.1"/>
    </source>
</evidence>
<feature type="binding site" evidence="9">
    <location>
        <position position="70"/>
    </location>
    <ligand>
        <name>ATP</name>
        <dbReference type="ChEBI" id="CHEBI:30616"/>
    </ligand>
</feature>
<dbReference type="GO" id="GO:0050684">
    <property type="term" value="P:regulation of mRNA processing"/>
    <property type="evidence" value="ECO:0007669"/>
    <property type="project" value="TreeGrafter"/>
</dbReference>
<evidence type="ECO:0000313" key="11">
    <source>
        <dbReference type="Proteomes" id="UP001213681"/>
    </source>
</evidence>
<dbReference type="Gene3D" id="1.10.510.10">
    <property type="entry name" value="Transferase(Phosphotransferase) domain 1"/>
    <property type="match status" value="1"/>
</dbReference>
<evidence type="ECO:0000256" key="4">
    <source>
        <dbReference type="ARBA" id="ARBA00022741"/>
    </source>
</evidence>
<gene>
    <name evidence="10" type="ORF">N7458_007709</name>
</gene>
<dbReference type="InterPro" id="IPR011009">
    <property type="entry name" value="Kinase-like_dom_sf"/>
</dbReference>
<reference evidence="10" key="1">
    <citation type="submission" date="2022-12" db="EMBL/GenBank/DDBJ databases">
        <authorList>
            <person name="Petersen C."/>
        </authorList>
    </citation>
    <scope>NUCLEOTIDE SEQUENCE</scope>
    <source>
        <strain evidence="10">IBT 16125</strain>
    </source>
</reference>
<dbReference type="GO" id="GO:0000245">
    <property type="term" value="P:spliceosomal complex assembly"/>
    <property type="evidence" value="ECO:0007669"/>
    <property type="project" value="TreeGrafter"/>
</dbReference>
<dbReference type="GeneID" id="81601334"/>
<dbReference type="GO" id="GO:0005634">
    <property type="term" value="C:nucleus"/>
    <property type="evidence" value="ECO:0007669"/>
    <property type="project" value="TreeGrafter"/>
</dbReference>
<dbReference type="PROSITE" id="PS00107">
    <property type="entry name" value="PROTEIN_KINASE_ATP"/>
    <property type="match status" value="1"/>
</dbReference>
<dbReference type="EC" id="2.7.11.1" evidence="1"/>
<evidence type="ECO:0000256" key="6">
    <source>
        <dbReference type="ARBA" id="ARBA00022840"/>
    </source>
</evidence>
<comment type="caution">
    <text evidence="10">The sequence shown here is derived from an EMBL/GenBank/DDBJ whole genome shotgun (WGS) entry which is preliminary data.</text>
</comment>
<evidence type="ECO:0000256" key="9">
    <source>
        <dbReference type="PROSITE-ProRule" id="PRU10141"/>
    </source>
</evidence>
<keyword evidence="6 9" id="KW-0067">ATP-binding</keyword>
<reference evidence="10" key="2">
    <citation type="journal article" date="2023" name="IMA Fungus">
        <title>Comparative genomic study of the Penicillium genus elucidates a diverse pangenome and 15 lateral gene transfer events.</title>
        <authorList>
            <person name="Petersen C."/>
            <person name="Sorensen T."/>
            <person name="Nielsen M.R."/>
            <person name="Sondergaard T.E."/>
            <person name="Sorensen J.L."/>
            <person name="Fitzpatrick D.A."/>
            <person name="Frisvad J.C."/>
            <person name="Nielsen K.L."/>
        </authorList>
    </citation>
    <scope>NUCLEOTIDE SEQUENCE</scope>
    <source>
        <strain evidence="10">IBT 16125</strain>
    </source>
</reference>
<evidence type="ECO:0000256" key="5">
    <source>
        <dbReference type="ARBA" id="ARBA00022777"/>
    </source>
</evidence>
<dbReference type="PANTHER" id="PTHR47634">
    <property type="entry name" value="PROTEIN KINASE DOMAIN-CONTAINING PROTEIN-RELATED"/>
    <property type="match status" value="1"/>
</dbReference>
<evidence type="ECO:0000256" key="2">
    <source>
        <dbReference type="ARBA" id="ARBA00022527"/>
    </source>
</evidence>
<dbReference type="PANTHER" id="PTHR47634:SF9">
    <property type="entry name" value="PROTEIN KINASE DOMAIN-CONTAINING PROTEIN-RELATED"/>
    <property type="match status" value="1"/>
</dbReference>
<accession>A0AAD6C135</accession>
<dbReference type="SUPFAM" id="SSF56112">
    <property type="entry name" value="Protein kinase-like (PK-like)"/>
    <property type="match status" value="1"/>
</dbReference>
<keyword evidence="11" id="KW-1185">Reference proteome</keyword>